<dbReference type="InterPro" id="IPR047543">
    <property type="entry name" value="Bbox1_RNF31-like"/>
</dbReference>
<dbReference type="GO" id="GO:0016740">
    <property type="term" value="F:transferase activity"/>
    <property type="evidence" value="ECO:0007669"/>
    <property type="project" value="UniProtKB-KW"/>
</dbReference>
<gene>
    <name evidence="2" type="primary">Rnf31_0</name>
    <name evidence="2" type="ORF">CEXT_435531</name>
</gene>
<protein>
    <submittedName>
        <fullName evidence="2">RBR-type E3 ubiquitin transferase</fullName>
    </submittedName>
</protein>
<dbReference type="Proteomes" id="UP001054945">
    <property type="component" value="Unassembled WGS sequence"/>
</dbReference>
<sequence length="192" mass="21464">MEETNNADNGPIPKVDDLSSSPAKSCALCGCSTPAVRCDRCSSQTFCLSCDDMYHKHPKRRLHLRKAVDSIWNSARSPRLRRRTDLPGDPSKIPIPPPRAKKRERHTIGGRMFLKPSHELGSFGHSKVFDIRSFTPPMKDVFAGSKTPTSIEGTYENETSFPAPSTENTTKPNDIYENENVSVSIQFLLIFL</sequence>
<accession>A0AAV4N6M1</accession>
<comment type="caution">
    <text evidence="2">The sequence shown here is derived from an EMBL/GenBank/DDBJ whole genome shotgun (WGS) entry which is preliminary data.</text>
</comment>
<dbReference type="EMBL" id="BPLR01002994">
    <property type="protein sequence ID" value="GIX80029.1"/>
    <property type="molecule type" value="Genomic_DNA"/>
</dbReference>
<proteinExistence type="predicted"/>
<feature type="region of interest" description="Disordered" evidence="1">
    <location>
        <begin position="1"/>
        <end position="21"/>
    </location>
</feature>
<feature type="region of interest" description="Disordered" evidence="1">
    <location>
        <begin position="75"/>
        <end position="104"/>
    </location>
</feature>
<feature type="compositionally biased region" description="Polar residues" evidence="1">
    <location>
        <begin position="146"/>
        <end position="172"/>
    </location>
</feature>
<keyword evidence="3" id="KW-1185">Reference proteome</keyword>
<evidence type="ECO:0000313" key="3">
    <source>
        <dbReference type="Proteomes" id="UP001054945"/>
    </source>
</evidence>
<feature type="region of interest" description="Disordered" evidence="1">
    <location>
        <begin position="145"/>
        <end position="174"/>
    </location>
</feature>
<dbReference type="AlphaFoldDB" id="A0AAV4N6M1"/>
<dbReference type="CDD" id="cd19815">
    <property type="entry name" value="Bbox1_HOIP"/>
    <property type="match status" value="1"/>
</dbReference>
<reference evidence="2 3" key="1">
    <citation type="submission" date="2021-06" db="EMBL/GenBank/DDBJ databases">
        <title>Caerostris extrusa draft genome.</title>
        <authorList>
            <person name="Kono N."/>
            <person name="Arakawa K."/>
        </authorList>
    </citation>
    <scope>NUCLEOTIDE SEQUENCE [LARGE SCALE GENOMIC DNA]</scope>
</reference>
<name>A0AAV4N6M1_CAEEX</name>
<keyword evidence="2" id="KW-0808">Transferase</keyword>
<evidence type="ECO:0000313" key="2">
    <source>
        <dbReference type="EMBL" id="GIX80029.1"/>
    </source>
</evidence>
<evidence type="ECO:0000256" key="1">
    <source>
        <dbReference type="SAM" id="MobiDB-lite"/>
    </source>
</evidence>
<organism evidence="2 3">
    <name type="scientific">Caerostris extrusa</name>
    <name type="common">Bark spider</name>
    <name type="synonym">Caerostris bankana</name>
    <dbReference type="NCBI Taxonomy" id="172846"/>
    <lineage>
        <taxon>Eukaryota</taxon>
        <taxon>Metazoa</taxon>
        <taxon>Ecdysozoa</taxon>
        <taxon>Arthropoda</taxon>
        <taxon>Chelicerata</taxon>
        <taxon>Arachnida</taxon>
        <taxon>Araneae</taxon>
        <taxon>Araneomorphae</taxon>
        <taxon>Entelegynae</taxon>
        <taxon>Araneoidea</taxon>
        <taxon>Araneidae</taxon>
        <taxon>Caerostris</taxon>
    </lineage>
</organism>